<evidence type="ECO:0000313" key="2">
    <source>
        <dbReference type="EMBL" id="KAK4457418.1"/>
    </source>
</evidence>
<organism evidence="2 3">
    <name type="scientific">Cladorrhinum samala</name>
    <dbReference type="NCBI Taxonomy" id="585594"/>
    <lineage>
        <taxon>Eukaryota</taxon>
        <taxon>Fungi</taxon>
        <taxon>Dikarya</taxon>
        <taxon>Ascomycota</taxon>
        <taxon>Pezizomycotina</taxon>
        <taxon>Sordariomycetes</taxon>
        <taxon>Sordariomycetidae</taxon>
        <taxon>Sordariales</taxon>
        <taxon>Podosporaceae</taxon>
        <taxon>Cladorrhinum</taxon>
    </lineage>
</organism>
<dbReference type="EMBL" id="MU865116">
    <property type="protein sequence ID" value="KAK4457418.1"/>
    <property type="molecule type" value="Genomic_DNA"/>
</dbReference>
<protein>
    <submittedName>
        <fullName evidence="2">Uncharacterized protein</fullName>
    </submittedName>
</protein>
<evidence type="ECO:0000256" key="1">
    <source>
        <dbReference type="SAM" id="MobiDB-lite"/>
    </source>
</evidence>
<keyword evidence="3" id="KW-1185">Reference proteome</keyword>
<sequence>MARGLLKFGQYGHDAATKVDLRKDYEHFVPLNEIARWLPLAMEKKSMTSIAGEFRDALPASYRSTTTITTTTVNSNTTAPGSLAQPPSQPTLGYPQVLGKQQSLPEMAYKSQSKQRREPLGEIMGIIRHLPTSAEKSLNRASGLMVPSDKYQQDVATQPSKTLFRSPVRRWETWSGDVHWKIVAKWLRMRRRWQGDLFGLWSWFIRMSLPVLTVMTSFFWSHGSLPSYAEEVLKRLKQVGKPKALPEIEGHSVTILVPPSTAHSWQNFGANNGFSRVAKSPR</sequence>
<reference evidence="2" key="2">
    <citation type="submission" date="2023-06" db="EMBL/GenBank/DDBJ databases">
        <authorList>
            <consortium name="Lawrence Berkeley National Laboratory"/>
            <person name="Mondo S.J."/>
            <person name="Hensen N."/>
            <person name="Bonometti L."/>
            <person name="Westerberg I."/>
            <person name="Brannstrom I.O."/>
            <person name="Guillou S."/>
            <person name="Cros-Aarteil S."/>
            <person name="Calhoun S."/>
            <person name="Haridas S."/>
            <person name="Kuo A."/>
            <person name="Pangilinan J."/>
            <person name="Riley R."/>
            <person name="Labutti K."/>
            <person name="Andreopoulos B."/>
            <person name="Lipzen A."/>
            <person name="Chen C."/>
            <person name="Yanf M."/>
            <person name="Daum C."/>
            <person name="Ng V."/>
            <person name="Clum A."/>
            <person name="Steindorff A."/>
            <person name="Ohm R."/>
            <person name="Martin F."/>
            <person name="Silar P."/>
            <person name="Natvig D."/>
            <person name="Lalanne C."/>
            <person name="Gautier V."/>
            <person name="Ament-Velasquez S.L."/>
            <person name="Kruys A."/>
            <person name="Hutchinson M.I."/>
            <person name="Powell A.J."/>
            <person name="Barry K."/>
            <person name="Miller A.N."/>
            <person name="Grigoriev I.V."/>
            <person name="Debuchy R."/>
            <person name="Gladieux P."/>
            <person name="Thoren M.H."/>
            <person name="Johannesson H."/>
        </authorList>
    </citation>
    <scope>NUCLEOTIDE SEQUENCE</scope>
    <source>
        <strain evidence="2">PSN324</strain>
    </source>
</reference>
<feature type="region of interest" description="Disordered" evidence="1">
    <location>
        <begin position="71"/>
        <end position="94"/>
    </location>
</feature>
<reference evidence="2" key="1">
    <citation type="journal article" date="2023" name="Mol. Phylogenet. Evol.">
        <title>Genome-scale phylogeny and comparative genomics of the fungal order Sordariales.</title>
        <authorList>
            <person name="Hensen N."/>
            <person name="Bonometti L."/>
            <person name="Westerberg I."/>
            <person name="Brannstrom I.O."/>
            <person name="Guillou S."/>
            <person name="Cros-Aarteil S."/>
            <person name="Calhoun S."/>
            <person name="Haridas S."/>
            <person name="Kuo A."/>
            <person name="Mondo S."/>
            <person name="Pangilinan J."/>
            <person name="Riley R."/>
            <person name="LaButti K."/>
            <person name="Andreopoulos B."/>
            <person name="Lipzen A."/>
            <person name="Chen C."/>
            <person name="Yan M."/>
            <person name="Daum C."/>
            <person name="Ng V."/>
            <person name="Clum A."/>
            <person name="Steindorff A."/>
            <person name="Ohm R.A."/>
            <person name="Martin F."/>
            <person name="Silar P."/>
            <person name="Natvig D.O."/>
            <person name="Lalanne C."/>
            <person name="Gautier V."/>
            <person name="Ament-Velasquez S.L."/>
            <person name="Kruys A."/>
            <person name="Hutchinson M.I."/>
            <person name="Powell A.J."/>
            <person name="Barry K."/>
            <person name="Miller A.N."/>
            <person name="Grigoriev I.V."/>
            <person name="Debuchy R."/>
            <person name="Gladieux P."/>
            <person name="Hiltunen Thoren M."/>
            <person name="Johannesson H."/>
        </authorList>
    </citation>
    <scope>NUCLEOTIDE SEQUENCE</scope>
    <source>
        <strain evidence="2">PSN324</strain>
    </source>
</reference>
<evidence type="ECO:0000313" key="3">
    <source>
        <dbReference type="Proteomes" id="UP001321749"/>
    </source>
</evidence>
<dbReference type="Proteomes" id="UP001321749">
    <property type="component" value="Unassembled WGS sequence"/>
</dbReference>
<proteinExistence type="predicted"/>
<comment type="caution">
    <text evidence="2">The sequence shown here is derived from an EMBL/GenBank/DDBJ whole genome shotgun (WGS) entry which is preliminary data.</text>
</comment>
<dbReference type="AlphaFoldDB" id="A0AAV9HAG5"/>
<name>A0AAV9HAG5_9PEZI</name>
<gene>
    <name evidence="2" type="ORF">QBC42DRAFT_279172</name>
</gene>
<accession>A0AAV9HAG5</accession>